<accession>A0ABU7C1C1</accession>
<dbReference type="Proteomes" id="UP001345963">
    <property type="component" value="Unassembled WGS sequence"/>
</dbReference>
<keyword evidence="1" id="KW-1133">Transmembrane helix</keyword>
<evidence type="ECO:0000313" key="2">
    <source>
        <dbReference type="EMBL" id="MED6256507.1"/>
    </source>
</evidence>
<dbReference type="EMBL" id="JAHUTI010075649">
    <property type="protein sequence ID" value="MED6256507.1"/>
    <property type="molecule type" value="Genomic_DNA"/>
</dbReference>
<gene>
    <name evidence="2" type="ORF">ATANTOWER_027696</name>
</gene>
<protein>
    <submittedName>
        <fullName evidence="2">Uncharacterized protein</fullName>
    </submittedName>
</protein>
<feature type="transmembrane region" description="Helical" evidence="1">
    <location>
        <begin position="21"/>
        <end position="42"/>
    </location>
</feature>
<keyword evidence="1" id="KW-0472">Membrane</keyword>
<sequence>MTVGAGLGRTHLNGVQGLFSRLFRVSLCVCGALSGSGCGLLVDIVLPTGLIISVCVCVCVCEHFLVISYWFLSSSQLGREEETSAEVMTKETQRSTTFMEVHRWSLKALQQPGGSDPHA</sequence>
<name>A0ABU7C1C1_9TELE</name>
<keyword evidence="1" id="KW-0812">Transmembrane</keyword>
<proteinExistence type="predicted"/>
<reference evidence="2 3" key="1">
    <citation type="submission" date="2021-07" db="EMBL/GenBank/DDBJ databases">
        <authorList>
            <person name="Palmer J.M."/>
        </authorList>
    </citation>
    <scope>NUCLEOTIDE SEQUENCE [LARGE SCALE GENOMIC DNA]</scope>
    <source>
        <strain evidence="2 3">AT_MEX2019</strain>
        <tissue evidence="2">Muscle</tissue>
    </source>
</reference>
<keyword evidence="3" id="KW-1185">Reference proteome</keyword>
<evidence type="ECO:0000313" key="3">
    <source>
        <dbReference type="Proteomes" id="UP001345963"/>
    </source>
</evidence>
<organism evidence="2 3">
    <name type="scientific">Ataeniobius toweri</name>
    <dbReference type="NCBI Taxonomy" id="208326"/>
    <lineage>
        <taxon>Eukaryota</taxon>
        <taxon>Metazoa</taxon>
        <taxon>Chordata</taxon>
        <taxon>Craniata</taxon>
        <taxon>Vertebrata</taxon>
        <taxon>Euteleostomi</taxon>
        <taxon>Actinopterygii</taxon>
        <taxon>Neopterygii</taxon>
        <taxon>Teleostei</taxon>
        <taxon>Neoteleostei</taxon>
        <taxon>Acanthomorphata</taxon>
        <taxon>Ovalentaria</taxon>
        <taxon>Atherinomorphae</taxon>
        <taxon>Cyprinodontiformes</taxon>
        <taxon>Goodeidae</taxon>
        <taxon>Ataeniobius</taxon>
    </lineage>
</organism>
<feature type="transmembrane region" description="Helical" evidence="1">
    <location>
        <begin position="48"/>
        <end position="72"/>
    </location>
</feature>
<evidence type="ECO:0000256" key="1">
    <source>
        <dbReference type="SAM" id="Phobius"/>
    </source>
</evidence>
<comment type="caution">
    <text evidence="2">The sequence shown here is derived from an EMBL/GenBank/DDBJ whole genome shotgun (WGS) entry which is preliminary data.</text>
</comment>